<evidence type="ECO:0000313" key="1">
    <source>
        <dbReference type="EMBL" id="CDZ76989.1"/>
    </source>
</evidence>
<reference evidence="1 2" key="1">
    <citation type="submission" date="2014-06" db="EMBL/GenBank/DDBJ databases">
        <authorList>
            <person name="Urmite Genomes Urmite Genomes"/>
        </authorList>
    </citation>
    <scope>NUCLEOTIDE SEQUENCE [LARGE SCALE GENOMIC DNA]</scope>
</reference>
<gene>
    <name evidence="1" type="primary">cymR</name>
    <name evidence="1" type="ORF">BN59_01268</name>
</gene>
<dbReference type="eggNOG" id="COG1959">
    <property type="taxonomic scope" value="Bacteria"/>
</dbReference>
<dbReference type="InterPro" id="IPR036390">
    <property type="entry name" value="WH_DNA-bd_sf"/>
</dbReference>
<dbReference type="NCBIfam" id="TIGR00738">
    <property type="entry name" value="rrf2_super"/>
    <property type="match status" value="1"/>
</dbReference>
<dbReference type="SUPFAM" id="SSF46785">
    <property type="entry name" value="Winged helix' DNA-binding domain"/>
    <property type="match status" value="1"/>
</dbReference>
<dbReference type="PANTHER" id="PTHR33221">
    <property type="entry name" value="WINGED HELIX-TURN-HELIX TRANSCRIPTIONAL REGULATOR, RRF2 FAMILY"/>
    <property type="match status" value="1"/>
</dbReference>
<dbReference type="EMBL" id="CCSB01000001">
    <property type="protein sequence ID" value="CDZ76989.1"/>
    <property type="molecule type" value="Genomic_DNA"/>
</dbReference>
<dbReference type="PANTHER" id="PTHR33221:SF2">
    <property type="entry name" value="TRANSCRIPTIONAL REGULATOR"/>
    <property type="match status" value="1"/>
</dbReference>
<organism evidence="1 2">
    <name type="scientific">Legionella massiliensis</name>
    <dbReference type="NCBI Taxonomy" id="1034943"/>
    <lineage>
        <taxon>Bacteria</taxon>
        <taxon>Pseudomonadati</taxon>
        <taxon>Pseudomonadota</taxon>
        <taxon>Gammaproteobacteria</taxon>
        <taxon>Legionellales</taxon>
        <taxon>Legionellaceae</taxon>
        <taxon>Legionella</taxon>
    </lineage>
</organism>
<dbReference type="Pfam" id="PF02082">
    <property type="entry name" value="Rrf2"/>
    <property type="match status" value="1"/>
</dbReference>
<accession>A0A078KYZ5</accession>
<dbReference type="InterPro" id="IPR014290">
    <property type="entry name" value="SUF_FeS_clus_asmbl_reg"/>
</dbReference>
<dbReference type="STRING" id="1034943.BN59_01268"/>
<keyword evidence="2" id="KW-1185">Reference proteome</keyword>
<dbReference type="InterPro" id="IPR036388">
    <property type="entry name" value="WH-like_DNA-bd_sf"/>
</dbReference>
<dbReference type="InterPro" id="IPR030489">
    <property type="entry name" value="TR_Rrf2-type_CS"/>
</dbReference>
<dbReference type="AlphaFoldDB" id="A0A078KYZ5"/>
<sequence>MLRVSKLADYGTVVMVYLAKRAHTLCNARDIALHTHLTVPTVSKLLKRLTAAGLLTSVRGVSGGYRLQRAAAEISVAQIISALEDQLGLTECSLHPNECSLQGLCHVQGNWRLISQAIETALDSVSLEVLAKPSIQAVDLDRIRQLASGVSHG</sequence>
<dbReference type="PROSITE" id="PS01332">
    <property type="entry name" value="HTH_RRF2_1"/>
    <property type="match status" value="1"/>
</dbReference>
<protein>
    <submittedName>
        <fullName evidence="1">Cysteine metabolism repressor</fullName>
    </submittedName>
</protein>
<name>A0A078KYZ5_9GAMM</name>
<dbReference type="Proteomes" id="UP000044071">
    <property type="component" value="Unassembled WGS sequence"/>
</dbReference>
<dbReference type="OrthoDB" id="9808360at2"/>
<evidence type="ECO:0000313" key="2">
    <source>
        <dbReference type="Proteomes" id="UP000044071"/>
    </source>
</evidence>
<dbReference type="GO" id="GO:0005829">
    <property type="term" value="C:cytosol"/>
    <property type="evidence" value="ECO:0007669"/>
    <property type="project" value="TreeGrafter"/>
</dbReference>
<dbReference type="PROSITE" id="PS51197">
    <property type="entry name" value="HTH_RRF2_2"/>
    <property type="match status" value="1"/>
</dbReference>
<dbReference type="RefSeq" id="WP_043873410.1">
    <property type="nucleotide sequence ID" value="NZ_CCVW01000001.1"/>
</dbReference>
<dbReference type="GO" id="GO:0003700">
    <property type="term" value="F:DNA-binding transcription factor activity"/>
    <property type="evidence" value="ECO:0007669"/>
    <property type="project" value="TreeGrafter"/>
</dbReference>
<dbReference type="InterPro" id="IPR000944">
    <property type="entry name" value="Tscrpt_reg_Rrf2"/>
</dbReference>
<dbReference type="Gene3D" id="1.10.10.10">
    <property type="entry name" value="Winged helix-like DNA-binding domain superfamily/Winged helix DNA-binding domain"/>
    <property type="match status" value="1"/>
</dbReference>
<dbReference type="NCBIfam" id="TIGR02944">
    <property type="entry name" value="suf_reg_Xantho"/>
    <property type="match status" value="1"/>
</dbReference>
<proteinExistence type="predicted"/>